<accession>A0A4U5M1H6</accession>
<sequence>MEVCWANTDLGFMRVSTLQKPTNQNLTGWLCIRMYPALLITKRTHGLRSTLRHINAAGKNSYYSWIACGVDAVEPVDP</sequence>
<dbReference type="AlphaFoldDB" id="A0A4U5M1H6"/>
<protein>
    <submittedName>
        <fullName evidence="1">Uncharacterized protein</fullName>
    </submittedName>
</protein>
<keyword evidence="2" id="KW-1185">Reference proteome</keyword>
<comment type="caution">
    <text evidence="1">The sequence shown here is derived from an EMBL/GenBank/DDBJ whole genome shotgun (WGS) entry which is preliminary data.</text>
</comment>
<dbReference type="Proteomes" id="UP000298663">
    <property type="component" value="Unassembled WGS sequence"/>
</dbReference>
<reference evidence="1 2" key="1">
    <citation type="journal article" date="2015" name="Genome Biol.">
        <title>Comparative genomics of Steinernema reveals deeply conserved gene regulatory networks.</title>
        <authorList>
            <person name="Dillman A.R."/>
            <person name="Macchietto M."/>
            <person name="Porter C.F."/>
            <person name="Rogers A."/>
            <person name="Williams B."/>
            <person name="Antoshechkin I."/>
            <person name="Lee M.M."/>
            <person name="Goodwin Z."/>
            <person name="Lu X."/>
            <person name="Lewis E.E."/>
            <person name="Goodrich-Blair H."/>
            <person name="Stock S.P."/>
            <person name="Adams B.J."/>
            <person name="Sternberg P.W."/>
            <person name="Mortazavi A."/>
        </authorList>
    </citation>
    <scope>NUCLEOTIDE SEQUENCE [LARGE SCALE GENOMIC DNA]</scope>
    <source>
        <strain evidence="1 2">ALL</strain>
    </source>
</reference>
<proteinExistence type="predicted"/>
<evidence type="ECO:0000313" key="1">
    <source>
        <dbReference type="EMBL" id="TKR62534.1"/>
    </source>
</evidence>
<organism evidence="1 2">
    <name type="scientific">Steinernema carpocapsae</name>
    <name type="common">Entomopathogenic nematode</name>
    <dbReference type="NCBI Taxonomy" id="34508"/>
    <lineage>
        <taxon>Eukaryota</taxon>
        <taxon>Metazoa</taxon>
        <taxon>Ecdysozoa</taxon>
        <taxon>Nematoda</taxon>
        <taxon>Chromadorea</taxon>
        <taxon>Rhabditida</taxon>
        <taxon>Tylenchina</taxon>
        <taxon>Panagrolaimomorpha</taxon>
        <taxon>Strongyloidoidea</taxon>
        <taxon>Steinernematidae</taxon>
        <taxon>Steinernema</taxon>
    </lineage>
</organism>
<gene>
    <name evidence="1" type="ORF">L596_026473</name>
</gene>
<reference evidence="1 2" key="2">
    <citation type="journal article" date="2019" name="G3 (Bethesda)">
        <title>Hybrid Assembly of the Genome of the Entomopathogenic Nematode Steinernema carpocapsae Identifies the X-Chromosome.</title>
        <authorList>
            <person name="Serra L."/>
            <person name="Macchietto M."/>
            <person name="Macias-Munoz A."/>
            <person name="McGill C.J."/>
            <person name="Rodriguez I.M."/>
            <person name="Rodriguez B."/>
            <person name="Murad R."/>
            <person name="Mortazavi A."/>
        </authorList>
    </citation>
    <scope>NUCLEOTIDE SEQUENCE [LARGE SCALE GENOMIC DNA]</scope>
    <source>
        <strain evidence="1 2">ALL</strain>
    </source>
</reference>
<name>A0A4U5M1H6_STECR</name>
<dbReference type="EMBL" id="AZBU02000010">
    <property type="protein sequence ID" value="TKR62534.1"/>
    <property type="molecule type" value="Genomic_DNA"/>
</dbReference>
<evidence type="ECO:0000313" key="2">
    <source>
        <dbReference type="Proteomes" id="UP000298663"/>
    </source>
</evidence>